<dbReference type="Pfam" id="PF04863">
    <property type="entry name" value="EGF_alliinase"/>
    <property type="match status" value="1"/>
</dbReference>
<gene>
    <name evidence="3" type="ORF">CDL12_12470</name>
</gene>
<evidence type="ECO:0000256" key="1">
    <source>
        <dbReference type="SAM" id="Phobius"/>
    </source>
</evidence>
<dbReference type="Proteomes" id="UP000231279">
    <property type="component" value="Unassembled WGS sequence"/>
</dbReference>
<feature type="domain" description="Alliinase EGF-like" evidence="2">
    <location>
        <begin position="32"/>
        <end position="86"/>
    </location>
</feature>
<comment type="caution">
    <text evidence="3">The sequence shown here is derived from an EMBL/GenBank/DDBJ whole genome shotgun (WGS) entry which is preliminary data.</text>
</comment>
<dbReference type="GO" id="GO:0016846">
    <property type="term" value="F:carbon-sulfur lyase activity"/>
    <property type="evidence" value="ECO:0007669"/>
    <property type="project" value="InterPro"/>
</dbReference>
<keyword evidence="1" id="KW-0812">Transmembrane</keyword>
<dbReference type="OrthoDB" id="1736705at2759"/>
<sequence>MAMIKIFFLASVALNIFLVFHLYVGPKKQKLSWSQKAAAEAEAVASISCSGHGRAYLDGLTMDDKPVCECNECYGGLDCSVFLTDCAANADG</sequence>
<protein>
    <recommendedName>
        <fullName evidence="2">Alliinase EGF-like domain-containing protein</fullName>
    </recommendedName>
</protein>
<evidence type="ECO:0000259" key="2">
    <source>
        <dbReference type="Pfam" id="PF04863"/>
    </source>
</evidence>
<reference evidence="4" key="1">
    <citation type="journal article" date="2018" name="Gigascience">
        <title>Genome assembly of the Pink Ipe (Handroanthus impetiginosus, Bignoniaceae), a highly valued, ecologically keystone Neotropical timber forest tree.</title>
        <authorList>
            <person name="Silva-Junior O.B."/>
            <person name="Grattapaglia D."/>
            <person name="Novaes E."/>
            <person name="Collevatti R.G."/>
        </authorList>
    </citation>
    <scope>NUCLEOTIDE SEQUENCE [LARGE SCALE GENOMIC DNA]</scope>
    <source>
        <strain evidence="4">cv. UFG-1</strain>
    </source>
</reference>
<evidence type="ECO:0000313" key="3">
    <source>
        <dbReference type="EMBL" id="PIN14894.1"/>
    </source>
</evidence>
<dbReference type="InterPro" id="IPR037029">
    <property type="entry name" value="Alliinase_N_sf"/>
</dbReference>
<name>A0A2G9HBK7_9LAMI</name>
<feature type="transmembrane region" description="Helical" evidence="1">
    <location>
        <begin position="6"/>
        <end position="24"/>
    </location>
</feature>
<dbReference type="AlphaFoldDB" id="A0A2G9HBK7"/>
<keyword evidence="1" id="KW-1133">Transmembrane helix</keyword>
<keyword evidence="1" id="KW-0472">Membrane</keyword>
<dbReference type="InterPro" id="IPR006947">
    <property type="entry name" value="EGF_alliinase"/>
</dbReference>
<dbReference type="STRING" id="429701.A0A2G9HBK7"/>
<accession>A0A2G9HBK7</accession>
<keyword evidence="4" id="KW-1185">Reference proteome</keyword>
<evidence type="ECO:0000313" key="4">
    <source>
        <dbReference type="Proteomes" id="UP000231279"/>
    </source>
</evidence>
<dbReference type="Gene3D" id="2.10.25.30">
    <property type="entry name" value="EGF-like, alliinase"/>
    <property type="match status" value="1"/>
</dbReference>
<organism evidence="3 4">
    <name type="scientific">Handroanthus impetiginosus</name>
    <dbReference type="NCBI Taxonomy" id="429701"/>
    <lineage>
        <taxon>Eukaryota</taxon>
        <taxon>Viridiplantae</taxon>
        <taxon>Streptophyta</taxon>
        <taxon>Embryophyta</taxon>
        <taxon>Tracheophyta</taxon>
        <taxon>Spermatophyta</taxon>
        <taxon>Magnoliopsida</taxon>
        <taxon>eudicotyledons</taxon>
        <taxon>Gunneridae</taxon>
        <taxon>Pentapetalae</taxon>
        <taxon>asterids</taxon>
        <taxon>lamiids</taxon>
        <taxon>Lamiales</taxon>
        <taxon>Bignoniaceae</taxon>
        <taxon>Crescentiina</taxon>
        <taxon>Tabebuia alliance</taxon>
        <taxon>Handroanthus</taxon>
    </lineage>
</organism>
<proteinExistence type="predicted"/>
<dbReference type="EMBL" id="NKXS01002187">
    <property type="protein sequence ID" value="PIN14894.1"/>
    <property type="molecule type" value="Genomic_DNA"/>
</dbReference>